<name>A0A9N9J4K6_9GLOM</name>
<keyword evidence="3" id="KW-1185">Reference proteome</keyword>
<organism evidence="2 3">
    <name type="scientific">Funneliformis caledonium</name>
    <dbReference type="NCBI Taxonomy" id="1117310"/>
    <lineage>
        <taxon>Eukaryota</taxon>
        <taxon>Fungi</taxon>
        <taxon>Fungi incertae sedis</taxon>
        <taxon>Mucoromycota</taxon>
        <taxon>Glomeromycotina</taxon>
        <taxon>Glomeromycetes</taxon>
        <taxon>Glomerales</taxon>
        <taxon>Glomeraceae</taxon>
        <taxon>Funneliformis</taxon>
    </lineage>
</organism>
<feature type="compositionally biased region" description="Polar residues" evidence="1">
    <location>
        <begin position="73"/>
        <end position="94"/>
    </location>
</feature>
<dbReference type="EMBL" id="CAJVPQ010024544">
    <property type="protein sequence ID" value="CAG8764970.1"/>
    <property type="molecule type" value="Genomic_DNA"/>
</dbReference>
<evidence type="ECO:0000256" key="1">
    <source>
        <dbReference type="SAM" id="MobiDB-lite"/>
    </source>
</evidence>
<protein>
    <submittedName>
        <fullName evidence="2">15941_t:CDS:1</fullName>
    </submittedName>
</protein>
<dbReference type="OrthoDB" id="2427080at2759"/>
<comment type="caution">
    <text evidence="2">The sequence shown here is derived from an EMBL/GenBank/DDBJ whole genome shotgun (WGS) entry which is preliminary data.</text>
</comment>
<dbReference type="AlphaFoldDB" id="A0A9N9J4K6"/>
<gene>
    <name evidence="2" type="ORF">FCALED_LOCUS17168</name>
</gene>
<feature type="region of interest" description="Disordered" evidence="1">
    <location>
        <begin position="72"/>
        <end position="161"/>
    </location>
</feature>
<feature type="non-terminal residue" evidence="2">
    <location>
        <position position="241"/>
    </location>
</feature>
<reference evidence="2" key="1">
    <citation type="submission" date="2021-06" db="EMBL/GenBank/DDBJ databases">
        <authorList>
            <person name="Kallberg Y."/>
            <person name="Tangrot J."/>
            <person name="Rosling A."/>
        </authorList>
    </citation>
    <scope>NUCLEOTIDE SEQUENCE</scope>
    <source>
        <strain evidence="2">UK204</strain>
    </source>
</reference>
<evidence type="ECO:0000313" key="3">
    <source>
        <dbReference type="Proteomes" id="UP000789570"/>
    </source>
</evidence>
<sequence>FYNNSNSSNPSSQTGYQESINNSLNQPFEFNNNNGQTYINQSNNRFNDLYYNPIQNFNSNNSNLNYYDLESNTDQNLESNGNADHNYDLESNSNDDTDHNYDLESNGNDVTDHNYDLESNGNDTTDHNYDNNDNLNFYDSENESESDDSNSEHESVSDNMPKTFDGTKFNLNWSDDEHPFSFFNNFTNVAMFIWIIKHIISYQDLIQILLHPKFKKEHLTTNLQSLKKQCEQLPLMKIQNH</sequence>
<evidence type="ECO:0000313" key="2">
    <source>
        <dbReference type="EMBL" id="CAG8764970.1"/>
    </source>
</evidence>
<proteinExistence type="predicted"/>
<feature type="compositionally biased region" description="Polar residues" evidence="1">
    <location>
        <begin position="13"/>
        <end position="41"/>
    </location>
</feature>
<feature type="non-terminal residue" evidence="2">
    <location>
        <position position="1"/>
    </location>
</feature>
<feature type="compositionally biased region" description="Low complexity" evidence="1">
    <location>
        <begin position="1"/>
        <end position="12"/>
    </location>
</feature>
<feature type="compositionally biased region" description="Acidic residues" evidence="1">
    <location>
        <begin position="140"/>
        <end position="149"/>
    </location>
</feature>
<feature type="region of interest" description="Disordered" evidence="1">
    <location>
        <begin position="1"/>
        <end position="41"/>
    </location>
</feature>
<dbReference type="Proteomes" id="UP000789570">
    <property type="component" value="Unassembled WGS sequence"/>
</dbReference>
<accession>A0A9N9J4K6</accession>